<gene>
    <name evidence="3" type="ORF">ERS021218_02209</name>
</gene>
<dbReference type="AlphaFoldDB" id="A0A0U0PT54"/>
<dbReference type="Pfam" id="PF02371">
    <property type="entry name" value="Transposase_20"/>
    <property type="match status" value="1"/>
</dbReference>
<dbReference type="PANTHER" id="PTHR33055">
    <property type="entry name" value="TRANSPOSASE FOR INSERTION SEQUENCE ELEMENT IS1111A"/>
    <property type="match status" value="1"/>
</dbReference>
<evidence type="ECO:0000313" key="3">
    <source>
        <dbReference type="EMBL" id="COS00517.1"/>
    </source>
</evidence>
<evidence type="ECO:0000313" key="4">
    <source>
        <dbReference type="Proteomes" id="UP000046095"/>
    </source>
</evidence>
<evidence type="ECO:0000259" key="2">
    <source>
        <dbReference type="Pfam" id="PF02371"/>
    </source>
</evidence>
<dbReference type="Pfam" id="PF01548">
    <property type="entry name" value="DEDD_Tnp_IS110"/>
    <property type="match status" value="1"/>
</dbReference>
<dbReference type="GO" id="GO:0004803">
    <property type="term" value="F:transposase activity"/>
    <property type="evidence" value="ECO:0007669"/>
    <property type="project" value="InterPro"/>
</dbReference>
<accession>A0A0U0PT54</accession>
<reference evidence="3 4" key="1">
    <citation type="submission" date="2015-03" db="EMBL/GenBank/DDBJ databases">
        <authorList>
            <person name="Murphy D."/>
        </authorList>
    </citation>
    <scope>NUCLEOTIDE SEQUENCE [LARGE SCALE GENOMIC DNA]</scope>
    <source>
        <strain evidence="3 4">SMRU1708</strain>
    </source>
</reference>
<dbReference type="PANTHER" id="PTHR33055:SF15">
    <property type="entry name" value="TRANSPOSASE-RELATED"/>
    <property type="match status" value="1"/>
</dbReference>
<evidence type="ECO:0000259" key="1">
    <source>
        <dbReference type="Pfam" id="PF01548"/>
    </source>
</evidence>
<protein>
    <submittedName>
        <fullName evidence="3">Transposase</fullName>
    </submittedName>
</protein>
<name>A0A0U0PT54_STREE</name>
<feature type="domain" description="Transposase IS116/IS110/IS902 C-terminal" evidence="2">
    <location>
        <begin position="253"/>
        <end position="337"/>
    </location>
</feature>
<dbReference type="Proteomes" id="UP000046095">
    <property type="component" value="Unassembled WGS sequence"/>
</dbReference>
<feature type="domain" description="Transposase IS110-like N-terminal" evidence="1">
    <location>
        <begin position="4"/>
        <end position="159"/>
    </location>
</feature>
<dbReference type="InterPro" id="IPR002525">
    <property type="entry name" value="Transp_IS110-like_N"/>
</dbReference>
<dbReference type="EMBL" id="CRVC01000046">
    <property type="protein sequence ID" value="COS00517.1"/>
    <property type="molecule type" value="Genomic_DNA"/>
</dbReference>
<sequence>MLYVGIDVAKNKHDVTALNVPGKTVLKPLTFSNNKAGFELLDLSLRQLNQDCLIALEDTGHYAFNLLNFLHEQGYEVYTYTPLLIKEFAKSLSLRKTKTDKKDAHGIALKLLSDPNREQFQHDNRQVELKILARHIHRLKKKQSDWKVQYTRCLDIIFPELDKIVGKHSEYTYQLLTRYPNPQKRIEAGFDKLIEIKRLTASKIQDILSVAPRSIGTTSPAREFEIIEIIKHYKRLIDKVEKCVNDLMAEFNSVITTVTGIENRLGAVILAEIRNIHAFDNPAQLQAFAGLDSSIYQSGQIDLAGRMIKRGSPHLRWALIQAAKACARFSPAFKAYLKTKLE</sequence>
<organism evidence="3 4">
    <name type="scientific">Streptococcus pneumoniae</name>
    <dbReference type="NCBI Taxonomy" id="1313"/>
    <lineage>
        <taxon>Bacteria</taxon>
        <taxon>Bacillati</taxon>
        <taxon>Bacillota</taxon>
        <taxon>Bacilli</taxon>
        <taxon>Lactobacillales</taxon>
        <taxon>Streptococcaceae</taxon>
        <taxon>Streptococcus</taxon>
    </lineage>
</organism>
<dbReference type="InterPro" id="IPR003346">
    <property type="entry name" value="Transposase_20"/>
</dbReference>
<dbReference type="GO" id="GO:0006313">
    <property type="term" value="P:DNA transposition"/>
    <property type="evidence" value="ECO:0007669"/>
    <property type="project" value="InterPro"/>
</dbReference>
<dbReference type="GO" id="GO:0003677">
    <property type="term" value="F:DNA binding"/>
    <property type="evidence" value="ECO:0007669"/>
    <property type="project" value="InterPro"/>
</dbReference>
<proteinExistence type="predicted"/>
<dbReference type="NCBIfam" id="NF033542">
    <property type="entry name" value="transpos_IS110"/>
    <property type="match status" value="1"/>
</dbReference>
<dbReference type="InterPro" id="IPR047650">
    <property type="entry name" value="Transpos_IS110"/>
</dbReference>